<evidence type="ECO:0008006" key="9">
    <source>
        <dbReference type="Google" id="ProtNLM"/>
    </source>
</evidence>
<dbReference type="InterPro" id="IPR001123">
    <property type="entry name" value="LeuE-type"/>
</dbReference>
<evidence type="ECO:0000256" key="1">
    <source>
        <dbReference type="ARBA" id="ARBA00004651"/>
    </source>
</evidence>
<keyword evidence="5 6" id="KW-0472">Membrane</keyword>
<keyword evidence="8" id="KW-1185">Reference proteome</keyword>
<keyword evidence="2" id="KW-1003">Cell membrane</keyword>
<keyword evidence="3 6" id="KW-0812">Transmembrane</keyword>
<dbReference type="PANTHER" id="PTHR30086">
    <property type="entry name" value="ARGININE EXPORTER PROTEIN ARGO"/>
    <property type="match status" value="1"/>
</dbReference>
<dbReference type="GO" id="GO:0015171">
    <property type="term" value="F:amino acid transmembrane transporter activity"/>
    <property type="evidence" value="ECO:0007669"/>
    <property type="project" value="TreeGrafter"/>
</dbReference>
<protein>
    <recommendedName>
        <fullName evidence="9">Amino acid transporter</fullName>
    </recommendedName>
</protein>
<feature type="transmembrane region" description="Helical" evidence="6">
    <location>
        <begin position="172"/>
        <end position="194"/>
    </location>
</feature>
<dbReference type="PANTHER" id="PTHR30086:SF6">
    <property type="entry name" value="AMINO ACID EFFLUX PROTEIN YCGF-RELATED"/>
    <property type="match status" value="1"/>
</dbReference>
<reference evidence="7 8" key="1">
    <citation type="submission" date="2016-08" db="EMBL/GenBank/DDBJ databases">
        <title>Complete genome sequence of Fictibacillus arsenicus G25-54, a strain with toxicity to nematodes and a potential arsenic-resistance activity.</title>
        <authorList>
            <person name="Zheng Z."/>
        </authorList>
    </citation>
    <scope>NUCLEOTIDE SEQUENCE [LARGE SCALE GENOMIC DNA]</scope>
    <source>
        <strain evidence="7 8">G25-54</strain>
    </source>
</reference>
<feature type="transmembrane region" description="Helical" evidence="6">
    <location>
        <begin position="137"/>
        <end position="160"/>
    </location>
</feature>
<proteinExistence type="predicted"/>
<feature type="transmembrane region" description="Helical" evidence="6">
    <location>
        <begin position="28"/>
        <end position="53"/>
    </location>
</feature>
<evidence type="ECO:0000313" key="8">
    <source>
        <dbReference type="Proteomes" id="UP000077412"/>
    </source>
</evidence>
<dbReference type="EMBL" id="CP016761">
    <property type="protein sequence ID" value="ANX11847.1"/>
    <property type="molecule type" value="Genomic_DNA"/>
</dbReference>
<comment type="subcellular location">
    <subcellularLocation>
        <location evidence="1">Cell membrane</location>
        <topology evidence="1">Multi-pass membrane protein</topology>
    </subcellularLocation>
</comment>
<organism evidence="7 8">
    <name type="scientific">Fictibacillus arsenicus</name>
    <dbReference type="NCBI Taxonomy" id="255247"/>
    <lineage>
        <taxon>Bacteria</taxon>
        <taxon>Bacillati</taxon>
        <taxon>Bacillota</taxon>
        <taxon>Bacilli</taxon>
        <taxon>Bacillales</taxon>
        <taxon>Fictibacillaceae</taxon>
        <taxon>Fictibacillus</taxon>
    </lineage>
</organism>
<dbReference type="AlphaFoldDB" id="A0A1B1Z300"/>
<evidence type="ECO:0000256" key="3">
    <source>
        <dbReference type="ARBA" id="ARBA00022692"/>
    </source>
</evidence>
<dbReference type="KEGG" id="far:ABE41_007485"/>
<feature type="transmembrane region" description="Helical" evidence="6">
    <location>
        <begin position="102"/>
        <end position="125"/>
    </location>
</feature>
<accession>A0A1B1Z300</accession>
<feature type="transmembrane region" description="Helical" evidence="6">
    <location>
        <begin position="59"/>
        <end position="81"/>
    </location>
</feature>
<keyword evidence="4 6" id="KW-1133">Transmembrane helix</keyword>
<evidence type="ECO:0000313" key="7">
    <source>
        <dbReference type="EMBL" id="ANX11847.1"/>
    </source>
</evidence>
<evidence type="ECO:0000256" key="4">
    <source>
        <dbReference type="ARBA" id="ARBA00022989"/>
    </source>
</evidence>
<evidence type="ECO:0000256" key="6">
    <source>
        <dbReference type="SAM" id="Phobius"/>
    </source>
</evidence>
<sequence length="200" mass="22489">MMLGISLAVPVGPIKLEMIKRGLAGGFWPSWLVGLGAVSADFIFMLMIFLGLSPFLQHTIVQITMLFAGIIMLSYLGISTIRMAWLQKRLLSVKEEKPEQKPYWTGFILALMNPFNFLFWFGIYGGTLQSISSDFEWWINACLSLFIIAGIILWNINVAFTVHFFRTLINDITVRVMTGLAGAGLLGFACHLFFQLLKVI</sequence>
<evidence type="ECO:0000256" key="2">
    <source>
        <dbReference type="ARBA" id="ARBA00022475"/>
    </source>
</evidence>
<evidence type="ECO:0000256" key="5">
    <source>
        <dbReference type="ARBA" id="ARBA00023136"/>
    </source>
</evidence>
<gene>
    <name evidence="7" type="ORF">ABE41_007485</name>
</gene>
<name>A0A1B1Z300_9BACL</name>
<dbReference type="Proteomes" id="UP000077412">
    <property type="component" value="Chromosome"/>
</dbReference>
<dbReference type="STRING" id="255247.ABE41_007485"/>
<dbReference type="GO" id="GO:0005886">
    <property type="term" value="C:plasma membrane"/>
    <property type="evidence" value="ECO:0007669"/>
    <property type="project" value="UniProtKB-SubCell"/>
</dbReference>
<dbReference type="Pfam" id="PF01810">
    <property type="entry name" value="LysE"/>
    <property type="match status" value="1"/>
</dbReference>